<sequence>MMNLLNWDDTRIFLALARAGTLSEAAQRLGAVRQPSRAESTGWNARSGFRFSCAIKAAIG</sequence>
<protein>
    <submittedName>
        <fullName evidence="1">LysR family transcriptional regulator</fullName>
    </submittedName>
</protein>
<accession>A0ABY7YKQ3</accession>
<evidence type="ECO:0000313" key="2">
    <source>
        <dbReference type="Proteomes" id="UP001220530"/>
    </source>
</evidence>
<proteinExistence type="predicted"/>
<keyword evidence="2" id="KW-1185">Reference proteome</keyword>
<evidence type="ECO:0000313" key="1">
    <source>
        <dbReference type="EMBL" id="WDR01767.1"/>
    </source>
</evidence>
<dbReference type="EMBL" id="CP118246">
    <property type="protein sequence ID" value="WDR01767.1"/>
    <property type="molecule type" value="Genomic_DNA"/>
</dbReference>
<reference evidence="1 2" key="1">
    <citation type="submission" date="2023-02" db="EMBL/GenBank/DDBJ databases">
        <title>Devosia algicola sp. nov., isolated from the phycosphere of marine algae.</title>
        <authorList>
            <person name="Kim J.M."/>
            <person name="Lee J.K."/>
            <person name="Choi B.J."/>
            <person name="Bayburt H."/>
            <person name="Jeon C.O."/>
        </authorList>
    </citation>
    <scope>NUCLEOTIDE SEQUENCE [LARGE SCALE GENOMIC DNA]</scope>
    <source>
        <strain evidence="1 2">G20-9</strain>
    </source>
</reference>
<name>A0ABY7YKQ3_9HYPH</name>
<organism evidence="1 2">
    <name type="scientific">Devosia algicola</name>
    <dbReference type="NCBI Taxonomy" id="3026418"/>
    <lineage>
        <taxon>Bacteria</taxon>
        <taxon>Pseudomonadati</taxon>
        <taxon>Pseudomonadota</taxon>
        <taxon>Alphaproteobacteria</taxon>
        <taxon>Hyphomicrobiales</taxon>
        <taxon>Devosiaceae</taxon>
        <taxon>Devosia</taxon>
    </lineage>
</organism>
<gene>
    <name evidence="1" type="ORF">PSQ19_13625</name>
</gene>
<dbReference type="Proteomes" id="UP001220530">
    <property type="component" value="Chromosome"/>
</dbReference>